<dbReference type="InterPro" id="IPR038628">
    <property type="entry name" value="XkdM-like_sf"/>
</dbReference>
<dbReference type="Pfam" id="PF09393">
    <property type="entry name" value="DUF2001"/>
    <property type="match status" value="1"/>
</dbReference>
<proteinExistence type="predicted"/>
<evidence type="ECO:0000313" key="1">
    <source>
        <dbReference type="EMBL" id="ACV64909.1"/>
    </source>
</evidence>
<name>C8VZG4_DESAS</name>
<gene>
    <name evidence="1" type="ordered locus">Dtox_4242</name>
</gene>
<keyword evidence="2" id="KW-1185">Reference proteome</keyword>
<evidence type="ECO:0000313" key="2">
    <source>
        <dbReference type="Proteomes" id="UP000002217"/>
    </source>
</evidence>
<dbReference type="Gene3D" id="2.30.110.40">
    <property type="entry name" value="Phage tail tube protein"/>
    <property type="match status" value="1"/>
</dbReference>
<evidence type="ECO:0008006" key="3">
    <source>
        <dbReference type="Google" id="ProtNLM"/>
    </source>
</evidence>
<dbReference type="RefSeq" id="WP_015759579.1">
    <property type="nucleotide sequence ID" value="NC_013216.1"/>
</dbReference>
<dbReference type="KEGG" id="dae:Dtox_4242"/>
<dbReference type="OrthoDB" id="1697482at2"/>
<dbReference type="AlphaFoldDB" id="C8VZG4"/>
<reference evidence="1 2" key="1">
    <citation type="journal article" date="2009" name="Stand. Genomic Sci.">
        <title>Complete genome sequence of Desulfotomaculum acetoxidans type strain (5575).</title>
        <authorList>
            <person name="Spring S."/>
            <person name="Lapidus A."/>
            <person name="Schroder M."/>
            <person name="Gleim D."/>
            <person name="Sims D."/>
            <person name="Meincke L."/>
            <person name="Glavina Del Rio T."/>
            <person name="Tice H."/>
            <person name="Copeland A."/>
            <person name="Cheng J.F."/>
            <person name="Lucas S."/>
            <person name="Chen F."/>
            <person name="Nolan M."/>
            <person name="Bruce D."/>
            <person name="Goodwin L."/>
            <person name="Pitluck S."/>
            <person name="Ivanova N."/>
            <person name="Mavromatis K."/>
            <person name="Mikhailova N."/>
            <person name="Pati A."/>
            <person name="Chen A."/>
            <person name="Palaniappan K."/>
            <person name="Land M."/>
            <person name="Hauser L."/>
            <person name="Chang Y.J."/>
            <person name="Jeffries C.D."/>
            <person name="Chain P."/>
            <person name="Saunders E."/>
            <person name="Brettin T."/>
            <person name="Detter J.C."/>
            <person name="Goker M."/>
            <person name="Bristow J."/>
            <person name="Eisen J.A."/>
            <person name="Markowitz V."/>
            <person name="Hugenholtz P."/>
            <person name="Kyrpides N.C."/>
            <person name="Klenk H.P."/>
            <person name="Han C."/>
        </authorList>
    </citation>
    <scope>NUCLEOTIDE SEQUENCE [LARGE SCALE GENOMIC DNA]</scope>
    <source>
        <strain evidence="2">ATCC 49208 / DSM 771 / VKM B-1644</strain>
    </source>
</reference>
<accession>C8VZG4</accession>
<dbReference type="EMBL" id="CP001720">
    <property type="protein sequence ID" value="ACV64909.1"/>
    <property type="molecule type" value="Genomic_DNA"/>
</dbReference>
<protein>
    <recommendedName>
        <fullName evidence="3">XkdM protein, phage-like element PBSX</fullName>
    </recommendedName>
</protein>
<organism evidence="1 2">
    <name type="scientific">Desulfofarcimen acetoxidans (strain ATCC 49208 / DSM 771 / KCTC 5769 / VKM B-1644 / 5575)</name>
    <name type="common">Desulfotomaculum acetoxidans</name>
    <dbReference type="NCBI Taxonomy" id="485916"/>
    <lineage>
        <taxon>Bacteria</taxon>
        <taxon>Bacillati</taxon>
        <taxon>Bacillota</taxon>
        <taxon>Clostridia</taxon>
        <taxon>Eubacteriales</taxon>
        <taxon>Peptococcaceae</taxon>
        <taxon>Desulfofarcimen</taxon>
    </lineage>
</organism>
<dbReference type="eggNOG" id="ENOG5032JA4">
    <property type="taxonomic scope" value="Bacteria"/>
</dbReference>
<dbReference type="HOGENOM" id="CLU_139219_2_0_9"/>
<dbReference type="Proteomes" id="UP000002217">
    <property type="component" value="Chromosome"/>
</dbReference>
<sequence length="152" mass="17207">MAALDSFRTINGSYGAVYENGEWLTNFNKMSAKVEIQKQELKLSGDRWVRHKVTGLKGTGTISGFKVTSRMTTLNQAVTLDNRAVTTRTELISKTDDPEAFGFERVRLKNVIFDLLQLVEWEAGNVCPEELAFTFEEWEPLDPIANVFENRG</sequence>
<dbReference type="SUPFAM" id="SSF69279">
    <property type="entry name" value="Phage tail proteins"/>
    <property type="match status" value="1"/>
</dbReference>
<dbReference type="STRING" id="485916.Dtox_4242"/>
<dbReference type="InterPro" id="IPR018989">
    <property type="entry name" value="DUF2001"/>
</dbReference>